<evidence type="ECO:0000313" key="1">
    <source>
        <dbReference type="EMBL" id="DAG02633.1"/>
    </source>
</evidence>
<dbReference type="SUPFAM" id="SSF49899">
    <property type="entry name" value="Concanavalin A-like lectins/glucanases"/>
    <property type="match status" value="1"/>
</dbReference>
<evidence type="ECO:0008006" key="2">
    <source>
        <dbReference type="Google" id="ProtNLM"/>
    </source>
</evidence>
<protein>
    <recommendedName>
        <fullName evidence="2">GH16 domain-containing protein</fullName>
    </recommendedName>
</protein>
<name>A0A8S5V797_9CAUD</name>
<reference evidence="1" key="1">
    <citation type="journal article" date="2021" name="Proc. Natl. Acad. Sci. U.S.A.">
        <title>A Catalog of Tens of Thousands of Viruses from Human Metagenomes Reveals Hidden Associations with Chronic Diseases.</title>
        <authorList>
            <person name="Tisza M.J."/>
            <person name="Buck C.B."/>
        </authorList>
    </citation>
    <scope>NUCLEOTIDE SEQUENCE</scope>
    <source>
        <strain evidence="1">CtUXy6</strain>
    </source>
</reference>
<accession>A0A8S5V797</accession>
<sequence>MAVPTFSEYTYKISYKATSSSAEVILSEELRIIEAKTNIIDGSGASVEAPNPNYDYFMTALVCKVTPQKNTTLIIKRNAIRDGESIIAEEQTIYSSNFDFLDYDRRMGILFQDTEVGQSTQYKILAQVLNVNDMERIPCKYVFTGVEFTNNPNIAQHIDIAYRAADANDFIPLGTDITVPSNGVLDGIELGELPDDKDYVIKIYHRETETEKLFQFRTNIVPTIGSNPIIGKIEWNGRIMLLDAPNVKSRMYPSADAVDWMFPMDYSTKSFANILSSLLTSDPKEDYHFTIATDAYNQDVTYVGCEISNDNQITLPWNYTNDKLEDNGESHNIRYKDLFGDTADPKVRRAIFFRFMIKETKVNTIIEPYMVNLLGFTQLGANRFIGIKYTTDGHKFHVFGTDYDFPANTQLFTNHWYGMVMVCKSDTILYANIFDKDNYKTIEIVPGHGAKVGDINSMDLLNPAYRQDVQVELTYSTENVADETNMALYVEWAIYKWDTVSDDNSIISTGKSRYYTIKNSVTNDKITVTVPNTDGYGIKLAYGIAFVNGVSTGGGTVTINNFVCGTVSIMQDYLSEPPIIDTDCYRWIQAQNPSFAWAKTSSVVPDSPMGGILVQNMLLPDNIGDSAPMSFGSYDWNNTFIINDFGLSTRTIEGNDSWKDPYQYIDYDVVEMLATGYKKMPVLKVNNEITIPTTNMTEMKDDNVRFLLSGLPVGEVDINVVSDTDVLSTTHRTIKSIKLTKAEADYDIDFENDFDNAIVEFKKRYYAKQKRWGGNMGGGTHGSLIYFNSKEKCLILEQHGDKYNYRVPAVAPAGVEGYGLPVDIIECPSSFEYPLQQRCTRVGGLVQSVDYHPYGMFDCWFQVPKGMTGLAICLWYFHYQEIYDYDATFKFWTETGVNGYNYKDCVKTGYGATWVVINNEIDMELGSENTPYRTSVNPNNDQSIYWFVPGLSMRQAIGCTQTGENYGTWIIDWEASKATIEAVTSTDPKQPESYVRSDNLVWVKISDTIDEVNYGANTRSCRFNNWMAEQWNDGCGIYGDPSGSQLGKSELTVNNRTPLGELVYGGLDETLKYVEHYYDDGEYHKWSIDWTKDYTRLLIDDDVVAICKAFVPFNPMTMLIGCWFPSANVYDKAAILGEWGTWSGVHANWEVGLMKVKHIKFSAYTEEEVPTTNMRYDCETYAEDGLKEIL</sequence>
<dbReference type="EMBL" id="BK016212">
    <property type="protein sequence ID" value="DAG02633.1"/>
    <property type="molecule type" value="Genomic_DNA"/>
</dbReference>
<organism evidence="1">
    <name type="scientific">CrAss-like virus sp. ctUXy6</name>
    <dbReference type="NCBI Taxonomy" id="2825835"/>
    <lineage>
        <taxon>Viruses</taxon>
        <taxon>Duplodnaviria</taxon>
        <taxon>Heunggongvirae</taxon>
        <taxon>Uroviricota</taxon>
        <taxon>Caudoviricetes</taxon>
        <taxon>Crassvirales</taxon>
    </lineage>
</organism>
<dbReference type="Gene3D" id="2.60.120.200">
    <property type="match status" value="1"/>
</dbReference>
<proteinExistence type="predicted"/>
<dbReference type="InterPro" id="IPR013320">
    <property type="entry name" value="ConA-like_dom_sf"/>
</dbReference>